<evidence type="ECO:0000256" key="3">
    <source>
        <dbReference type="ARBA" id="ARBA00022452"/>
    </source>
</evidence>
<proteinExistence type="inferred from homology"/>
<dbReference type="Gene3D" id="2.40.170.20">
    <property type="entry name" value="TonB-dependent receptor, beta-barrel domain"/>
    <property type="match status" value="1"/>
</dbReference>
<keyword evidence="5 11" id="KW-0812">Transmembrane</keyword>
<comment type="subcellular location">
    <subcellularLocation>
        <location evidence="1 11">Cell outer membrane</location>
        <topology evidence="1 11">Multi-pass membrane protein</topology>
    </subcellularLocation>
</comment>
<evidence type="ECO:0000313" key="17">
    <source>
        <dbReference type="Proteomes" id="UP000267448"/>
    </source>
</evidence>
<reference evidence="16 17" key="1">
    <citation type="submission" date="2018-12" db="EMBL/GenBank/DDBJ databases">
        <authorList>
            <person name="Yu L."/>
        </authorList>
    </citation>
    <scope>NUCLEOTIDE SEQUENCE [LARGE SCALE GENOMIC DNA]</scope>
    <source>
        <strain evidence="16 17">HAW-EB2</strain>
    </source>
</reference>
<keyword evidence="17" id="KW-1185">Reference proteome</keyword>
<dbReference type="InterPro" id="IPR039426">
    <property type="entry name" value="TonB-dep_rcpt-like"/>
</dbReference>
<name>A0A431WTJ2_9GAMM</name>
<gene>
    <name evidence="16" type="ORF">EKG38_11405</name>
</gene>
<evidence type="ECO:0000256" key="5">
    <source>
        <dbReference type="ARBA" id="ARBA00022692"/>
    </source>
</evidence>
<evidence type="ECO:0000256" key="11">
    <source>
        <dbReference type="PROSITE-ProRule" id="PRU01360"/>
    </source>
</evidence>
<comment type="similarity">
    <text evidence="11 12">Belongs to the TonB-dependent receptor family.</text>
</comment>
<evidence type="ECO:0000256" key="1">
    <source>
        <dbReference type="ARBA" id="ARBA00004571"/>
    </source>
</evidence>
<keyword evidence="9 11" id="KW-0472">Membrane</keyword>
<keyword evidence="10 11" id="KW-0998">Cell outer membrane</keyword>
<dbReference type="InterPro" id="IPR000531">
    <property type="entry name" value="Beta-barrel_TonB"/>
</dbReference>
<keyword evidence="16" id="KW-0675">Receptor</keyword>
<keyword evidence="4" id="KW-0410">Iron transport</keyword>
<evidence type="ECO:0000256" key="8">
    <source>
        <dbReference type="ARBA" id="ARBA00023077"/>
    </source>
</evidence>
<evidence type="ECO:0000256" key="12">
    <source>
        <dbReference type="RuleBase" id="RU003357"/>
    </source>
</evidence>
<dbReference type="RefSeq" id="WP_126520376.1">
    <property type="nucleotide sequence ID" value="NZ_RXNU01000005.1"/>
</dbReference>
<dbReference type="Pfam" id="PF07715">
    <property type="entry name" value="Plug"/>
    <property type="match status" value="1"/>
</dbReference>
<keyword evidence="8 12" id="KW-0798">TonB box</keyword>
<dbReference type="GO" id="GO:0009279">
    <property type="term" value="C:cell outer membrane"/>
    <property type="evidence" value="ECO:0007669"/>
    <property type="project" value="UniProtKB-SubCell"/>
</dbReference>
<feature type="signal peptide" evidence="13">
    <location>
        <begin position="1"/>
        <end position="23"/>
    </location>
</feature>
<evidence type="ECO:0000313" key="16">
    <source>
        <dbReference type="EMBL" id="RTR38763.1"/>
    </source>
</evidence>
<feature type="chain" id="PRO_5019282554" evidence="13">
    <location>
        <begin position="24"/>
        <end position="777"/>
    </location>
</feature>
<feature type="domain" description="TonB-dependent receptor-like beta-barrel" evidence="14">
    <location>
        <begin position="282"/>
        <end position="742"/>
    </location>
</feature>
<dbReference type="Pfam" id="PF00593">
    <property type="entry name" value="TonB_dep_Rec_b-barrel"/>
    <property type="match status" value="1"/>
</dbReference>
<accession>A0A431WTJ2</accession>
<dbReference type="SUPFAM" id="SSF56935">
    <property type="entry name" value="Porins"/>
    <property type="match status" value="1"/>
</dbReference>
<evidence type="ECO:0000259" key="15">
    <source>
        <dbReference type="Pfam" id="PF07715"/>
    </source>
</evidence>
<keyword evidence="13" id="KW-0732">Signal</keyword>
<comment type="caution">
    <text evidence="16">The sequence shown here is derived from an EMBL/GenBank/DDBJ whole genome shotgun (WGS) entry which is preliminary data.</text>
</comment>
<dbReference type="GO" id="GO:0006826">
    <property type="term" value="P:iron ion transport"/>
    <property type="evidence" value="ECO:0007669"/>
    <property type="project" value="UniProtKB-KW"/>
</dbReference>
<dbReference type="PANTHER" id="PTHR32552:SF81">
    <property type="entry name" value="TONB-DEPENDENT OUTER MEMBRANE RECEPTOR"/>
    <property type="match status" value="1"/>
</dbReference>
<dbReference type="Proteomes" id="UP000267448">
    <property type="component" value="Unassembled WGS sequence"/>
</dbReference>
<protein>
    <submittedName>
        <fullName evidence="16">TonB-dependent receptor</fullName>
    </submittedName>
</protein>
<organism evidence="16 17">
    <name type="scientific">Shewanella canadensis</name>
    <dbReference type="NCBI Taxonomy" id="271096"/>
    <lineage>
        <taxon>Bacteria</taxon>
        <taxon>Pseudomonadati</taxon>
        <taxon>Pseudomonadota</taxon>
        <taxon>Gammaproteobacteria</taxon>
        <taxon>Alteromonadales</taxon>
        <taxon>Shewanellaceae</taxon>
        <taxon>Shewanella</taxon>
    </lineage>
</organism>
<dbReference type="PANTHER" id="PTHR32552">
    <property type="entry name" value="FERRICHROME IRON RECEPTOR-RELATED"/>
    <property type="match status" value="1"/>
</dbReference>
<keyword evidence="2 11" id="KW-0813">Transport</keyword>
<evidence type="ECO:0000256" key="2">
    <source>
        <dbReference type="ARBA" id="ARBA00022448"/>
    </source>
</evidence>
<feature type="domain" description="TonB-dependent receptor plug" evidence="15">
    <location>
        <begin position="60"/>
        <end position="166"/>
    </location>
</feature>
<dbReference type="PROSITE" id="PS52016">
    <property type="entry name" value="TONB_DEPENDENT_REC_3"/>
    <property type="match status" value="1"/>
</dbReference>
<evidence type="ECO:0000256" key="4">
    <source>
        <dbReference type="ARBA" id="ARBA00022496"/>
    </source>
</evidence>
<evidence type="ECO:0000259" key="14">
    <source>
        <dbReference type="Pfam" id="PF00593"/>
    </source>
</evidence>
<keyword evidence="7" id="KW-0406">Ion transport</keyword>
<evidence type="ECO:0000256" key="6">
    <source>
        <dbReference type="ARBA" id="ARBA00023004"/>
    </source>
</evidence>
<dbReference type="EMBL" id="RXNU01000005">
    <property type="protein sequence ID" value="RTR38763.1"/>
    <property type="molecule type" value="Genomic_DNA"/>
</dbReference>
<keyword evidence="3 11" id="KW-1134">Transmembrane beta strand</keyword>
<dbReference type="AlphaFoldDB" id="A0A431WTJ2"/>
<evidence type="ECO:0000256" key="7">
    <source>
        <dbReference type="ARBA" id="ARBA00023065"/>
    </source>
</evidence>
<dbReference type="InterPro" id="IPR036942">
    <property type="entry name" value="Beta-barrel_TonB_sf"/>
</dbReference>
<evidence type="ECO:0000256" key="9">
    <source>
        <dbReference type="ARBA" id="ARBA00023136"/>
    </source>
</evidence>
<evidence type="ECO:0000256" key="10">
    <source>
        <dbReference type="ARBA" id="ARBA00023237"/>
    </source>
</evidence>
<evidence type="ECO:0000256" key="13">
    <source>
        <dbReference type="SAM" id="SignalP"/>
    </source>
</evidence>
<dbReference type="InterPro" id="IPR012910">
    <property type="entry name" value="Plug_dom"/>
</dbReference>
<dbReference type="OrthoDB" id="127311at2"/>
<sequence length="777" mass="85447">MLMKPSSVAIAITMAIASSQVHANEDESGTTEQPEIKKSKSSLIERIEVTAQKRIQSADDIGMPIAAFSSQQMKDLGINNAIDITKFTPGVVYSETSAVGVPIYTIRGVGFDDYSTAANSTVGIYVDEVSLPYPIMTRGLQFDVQRVEILKGPQGDLYGRNSTGGAFNFISNKPTQDFELGVNLEYGSYQRVKTDGFINGGLTNNLSARFSFATLNEGEGWQTHAVTGEDNGAQDQLGYRLLVNWDISSDASLLFNVHGGRDKSENSVPQAFAYRPLVPGFGTVPTDIDKIDLNDSSSASWGVSDFEGTSPIETKRDSNSFGASVTLDWALNDNLSLTSITAYEEFDRKDGNDWDGSDLRSTDVYNDSDIQAISQELRLSSDNGEDFSWIVGAYASSDSVKESFFSDVVQASNSDFTWIAPDMYLQYVDTRYEINTKTAALYGHTEWDFAEDWTLILGARYTAEERELLDACTYDVEGALTPILGTGPGDCGTVNPETGMTETFSDELSVSNLSGKVGINYKLNQDVLLYGLVSNGFKSGGYQGAHASSTSQWGPYDEEILNAAELGFKSVLLNNTMKVNASVFNYWYKDKQVQDTLVDPLFGPLSVIINLEESEIRGAEIEWVLNPLDGLDLRVSGTWLDTEVIEGTGINLETLEPMDLAGQKLTNSPELQWSALISYEAEIGDDWLLRSQLDGFYSDSSFSYLTNDPELNTLESYTVANLRFALLQSDGAWEVSAFVRNLTDESYYTSSSYANDIYSRSMARPRTFGVGFSYSFY</sequence>
<keyword evidence="6" id="KW-0408">Iron</keyword>